<organism evidence="2 3">
    <name type="scientific">Teichococcus deserti</name>
    <dbReference type="NCBI Taxonomy" id="1817963"/>
    <lineage>
        <taxon>Bacteria</taxon>
        <taxon>Pseudomonadati</taxon>
        <taxon>Pseudomonadota</taxon>
        <taxon>Alphaproteobacteria</taxon>
        <taxon>Acetobacterales</taxon>
        <taxon>Roseomonadaceae</taxon>
        <taxon>Roseomonas</taxon>
    </lineage>
</organism>
<keyword evidence="3" id="KW-1185">Reference proteome</keyword>
<dbReference type="GO" id="GO:0016787">
    <property type="term" value="F:hydrolase activity"/>
    <property type="evidence" value="ECO:0007669"/>
    <property type="project" value="InterPro"/>
</dbReference>
<feature type="domain" description="Dienelactone hydrolase" evidence="1">
    <location>
        <begin position="59"/>
        <end position="282"/>
    </location>
</feature>
<dbReference type="EMBL" id="MLCO01000009">
    <property type="protein sequence ID" value="ONG58919.1"/>
    <property type="molecule type" value="Genomic_DNA"/>
</dbReference>
<dbReference type="InterPro" id="IPR029058">
    <property type="entry name" value="AB_hydrolase_fold"/>
</dbReference>
<name>A0A1V2H965_9PROT</name>
<evidence type="ECO:0000259" key="1">
    <source>
        <dbReference type="Pfam" id="PF01738"/>
    </source>
</evidence>
<dbReference type="PANTHER" id="PTHR46623">
    <property type="entry name" value="CARBOXYMETHYLENEBUTENOLIDASE-RELATED"/>
    <property type="match status" value="1"/>
</dbReference>
<proteinExistence type="predicted"/>
<comment type="caution">
    <text evidence="2">The sequence shown here is derived from an EMBL/GenBank/DDBJ whole genome shotgun (WGS) entry which is preliminary data.</text>
</comment>
<dbReference type="Proteomes" id="UP000188879">
    <property type="component" value="Unassembled WGS sequence"/>
</dbReference>
<dbReference type="InterPro" id="IPR051049">
    <property type="entry name" value="Dienelactone_hydrolase-like"/>
</dbReference>
<dbReference type="Gene3D" id="3.40.50.1820">
    <property type="entry name" value="alpha/beta hydrolase"/>
    <property type="match status" value="1"/>
</dbReference>
<dbReference type="AlphaFoldDB" id="A0A1V2H965"/>
<dbReference type="InterPro" id="IPR006311">
    <property type="entry name" value="TAT_signal"/>
</dbReference>
<sequence length="284" mass="30042">MPAPNPLLGDLARRGFMMTSLMTGLTLAVPHGASAQVISTDTQGLSAGEVQVPVADGRMPTYYARPEGAGPFPVVLVIEEIFGVHEYIKDTCRRLAKAGYLAVAPELYARLADLSKMTDAATIVRDVISKAPDATVLSDLDSALAWATTEGRGDASRLAVTGFCRGGRNTWLYAAHNAKLKAAVAWYGPVAGATSAIQPRTATDVAAELKAPLLGLYGAADTGIPPATVQAAAEKARAAGKTVEIVVFPDAPHGFHADYRPSYRKEIAEDGWGRMLAWFKKYGV</sequence>
<evidence type="ECO:0000313" key="2">
    <source>
        <dbReference type="EMBL" id="ONG58919.1"/>
    </source>
</evidence>
<protein>
    <submittedName>
        <fullName evidence="2">Carboxymethylenebutenolidase</fullName>
    </submittedName>
</protein>
<gene>
    <name evidence="2" type="ORF">BKE38_01430</name>
</gene>
<dbReference type="PANTHER" id="PTHR46623:SF6">
    <property type="entry name" value="ALPHA_BETA-HYDROLASES SUPERFAMILY PROTEIN"/>
    <property type="match status" value="1"/>
</dbReference>
<reference evidence="2 3" key="1">
    <citation type="submission" date="2016-10" db="EMBL/GenBank/DDBJ databases">
        <title>Draft Genome sequence of Roseomonas sp. strain M3.</title>
        <authorList>
            <person name="Subhash Y."/>
            <person name="Lee S."/>
        </authorList>
    </citation>
    <scope>NUCLEOTIDE SEQUENCE [LARGE SCALE GENOMIC DNA]</scope>
    <source>
        <strain evidence="2 3">M3</strain>
    </source>
</reference>
<dbReference type="SUPFAM" id="SSF53474">
    <property type="entry name" value="alpha/beta-Hydrolases"/>
    <property type="match status" value="1"/>
</dbReference>
<dbReference type="InterPro" id="IPR002925">
    <property type="entry name" value="Dienelactn_hydro"/>
</dbReference>
<dbReference type="PROSITE" id="PS51318">
    <property type="entry name" value="TAT"/>
    <property type="match status" value="1"/>
</dbReference>
<accession>A0A1V2H965</accession>
<dbReference type="Pfam" id="PF01738">
    <property type="entry name" value="DLH"/>
    <property type="match status" value="1"/>
</dbReference>
<evidence type="ECO:0000313" key="3">
    <source>
        <dbReference type="Proteomes" id="UP000188879"/>
    </source>
</evidence>